<proteinExistence type="predicted"/>
<dbReference type="AlphaFoldDB" id="A0A1R3GTS7"/>
<accession>A0A1R3GTS7</accession>
<keyword evidence="2" id="KW-1185">Reference proteome</keyword>
<dbReference type="EMBL" id="AWUE01021638">
    <property type="protein sequence ID" value="OMO61447.1"/>
    <property type="molecule type" value="Genomic_DNA"/>
</dbReference>
<organism evidence="1 2">
    <name type="scientific">Corchorus olitorius</name>
    <dbReference type="NCBI Taxonomy" id="93759"/>
    <lineage>
        <taxon>Eukaryota</taxon>
        <taxon>Viridiplantae</taxon>
        <taxon>Streptophyta</taxon>
        <taxon>Embryophyta</taxon>
        <taxon>Tracheophyta</taxon>
        <taxon>Spermatophyta</taxon>
        <taxon>Magnoliopsida</taxon>
        <taxon>eudicotyledons</taxon>
        <taxon>Gunneridae</taxon>
        <taxon>Pentapetalae</taxon>
        <taxon>rosids</taxon>
        <taxon>malvids</taxon>
        <taxon>Malvales</taxon>
        <taxon>Malvaceae</taxon>
        <taxon>Grewioideae</taxon>
        <taxon>Apeibeae</taxon>
        <taxon>Corchorus</taxon>
    </lineage>
</organism>
<evidence type="ECO:0000313" key="1">
    <source>
        <dbReference type="EMBL" id="OMO61447.1"/>
    </source>
</evidence>
<reference evidence="2" key="1">
    <citation type="submission" date="2013-09" db="EMBL/GenBank/DDBJ databases">
        <title>Corchorus olitorius genome sequencing.</title>
        <authorList>
            <person name="Alam M."/>
            <person name="Haque M.S."/>
            <person name="Islam M.S."/>
            <person name="Emdad E.M."/>
            <person name="Islam M.M."/>
            <person name="Ahmed B."/>
            <person name="Halim A."/>
            <person name="Hossen Q.M.M."/>
            <person name="Hossain M.Z."/>
            <person name="Ahmed R."/>
            <person name="Khan M.M."/>
            <person name="Islam R."/>
            <person name="Rashid M.M."/>
            <person name="Khan S.A."/>
            <person name="Rahman M.S."/>
            <person name="Alam M."/>
            <person name="Yahiya A.S."/>
            <person name="Khan M.S."/>
            <person name="Azam M.S."/>
            <person name="Haque T."/>
            <person name="Lashkar M.Z.H."/>
            <person name="Akhand A.I."/>
            <person name="Morshed G."/>
            <person name="Roy S."/>
            <person name="Uddin K.S."/>
            <person name="Rabeya T."/>
            <person name="Hossain A.S."/>
            <person name="Chowdhury A."/>
            <person name="Snigdha A.R."/>
            <person name="Mortoza M.S."/>
            <person name="Matin S.A."/>
            <person name="Hoque S.M.E."/>
            <person name="Islam M.K."/>
            <person name="Roy D.K."/>
            <person name="Haider R."/>
            <person name="Moosa M.M."/>
            <person name="Elias S.M."/>
            <person name="Hasan A.M."/>
            <person name="Jahan S."/>
            <person name="Shafiuddin M."/>
            <person name="Mahmood N."/>
            <person name="Shommy N.S."/>
        </authorList>
    </citation>
    <scope>NUCLEOTIDE SEQUENCE [LARGE SCALE GENOMIC DNA]</scope>
    <source>
        <strain evidence="2">cv. O-4</strain>
    </source>
</reference>
<dbReference type="Proteomes" id="UP000187203">
    <property type="component" value="Unassembled WGS sequence"/>
</dbReference>
<comment type="caution">
    <text evidence="1">The sequence shown here is derived from an EMBL/GenBank/DDBJ whole genome shotgun (WGS) entry which is preliminary data.</text>
</comment>
<sequence>MLTAFALLCFWFGVYLLDNLDYFRQHLMHLNNLDKYLVLLIL</sequence>
<gene>
    <name evidence="1" type="ORF">COLO4_33429</name>
</gene>
<protein>
    <submittedName>
        <fullName evidence="1">Uncharacterized protein</fullName>
    </submittedName>
</protein>
<evidence type="ECO:0000313" key="2">
    <source>
        <dbReference type="Proteomes" id="UP000187203"/>
    </source>
</evidence>
<name>A0A1R3GTS7_9ROSI</name>